<dbReference type="Gene3D" id="2.40.50.100">
    <property type="match status" value="1"/>
</dbReference>
<evidence type="ECO:0000313" key="16">
    <source>
        <dbReference type="Proteomes" id="UP000031364"/>
    </source>
</evidence>
<reference evidence="15 16" key="1">
    <citation type="journal article" date="2014" name="Int. J. Syst. Evol. Microbiol.">
        <title>Nocardia vulneris sp. nov., isolated from wounds of human patients in North America.</title>
        <authorList>
            <person name="Lasker B.A."/>
            <person name="Bell M."/>
            <person name="Klenk H.P."/>
            <person name="Sproer C."/>
            <person name="Schumann C."/>
            <person name="Schumann P."/>
            <person name="Brown J.M."/>
        </authorList>
    </citation>
    <scope>NUCLEOTIDE SEQUENCE [LARGE SCALE GENOMIC DNA]</scope>
    <source>
        <strain evidence="15 16">W9851</strain>
    </source>
</reference>
<evidence type="ECO:0000256" key="9">
    <source>
        <dbReference type="ARBA" id="ARBA00023268"/>
    </source>
</evidence>
<evidence type="ECO:0000256" key="7">
    <source>
        <dbReference type="ARBA" id="ARBA00022840"/>
    </source>
</evidence>
<dbReference type="SUPFAM" id="SSF52096">
    <property type="entry name" value="ClpP/crotonase"/>
    <property type="match status" value="2"/>
</dbReference>
<keyword evidence="6 10" id="KW-0547">Nucleotide-binding</keyword>
<dbReference type="InterPro" id="IPR016185">
    <property type="entry name" value="PreATP-grasp_dom_sf"/>
</dbReference>
<evidence type="ECO:0000256" key="8">
    <source>
        <dbReference type="ARBA" id="ARBA00023267"/>
    </source>
</evidence>
<dbReference type="Pfam" id="PF02786">
    <property type="entry name" value="CPSase_L_D2"/>
    <property type="match status" value="1"/>
</dbReference>
<dbReference type="InterPro" id="IPR011764">
    <property type="entry name" value="Biotin_carboxylation_dom"/>
</dbReference>
<dbReference type="Pfam" id="PF00289">
    <property type="entry name" value="Biotin_carb_N"/>
    <property type="match status" value="1"/>
</dbReference>
<comment type="cofactor">
    <cofactor evidence="1">
        <name>biotin</name>
        <dbReference type="ChEBI" id="CHEBI:57586"/>
    </cofactor>
</comment>
<dbReference type="InterPro" id="IPR011762">
    <property type="entry name" value="COA_CT_N"/>
</dbReference>
<evidence type="ECO:0000259" key="12">
    <source>
        <dbReference type="PROSITE" id="PS50979"/>
    </source>
</evidence>
<dbReference type="SUPFAM" id="SSF56059">
    <property type="entry name" value="Glutathione synthetase ATP-binding domain-like"/>
    <property type="match status" value="1"/>
</dbReference>
<dbReference type="EMBL" id="JNFP01000034">
    <property type="protein sequence ID" value="KIA62296.1"/>
    <property type="molecule type" value="Genomic_DNA"/>
</dbReference>
<feature type="domain" description="CoA carboxyltransferase N-terminal" evidence="13">
    <location>
        <begin position="599"/>
        <end position="869"/>
    </location>
</feature>
<accession>A0ABR4ZAJ2</accession>
<dbReference type="SUPFAM" id="SSF52440">
    <property type="entry name" value="PreATP-grasp domain"/>
    <property type="match status" value="1"/>
</dbReference>
<dbReference type="InterPro" id="IPR029045">
    <property type="entry name" value="ClpP/crotonase-like_dom_sf"/>
</dbReference>
<dbReference type="PANTHER" id="PTHR48095">
    <property type="entry name" value="PYRUVATE CARBOXYLASE SUBUNIT A"/>
    <property type="match status" value="1"/>
</dbReference>
<evidence type="ECO:0000256" key="1">
    <source>
        <dbReference type="ARBA" id="ARBA00001953"/>
    </source>
</evidence>
<comment type="caution">
    <text evidence="15">The sequence shown here is derived from an EMBL/GenBank/DDBJ whole genome shotgun (WGS) entry which is preliminary data.</text>
</comment>
<evidence type="ECO:0000259" key="13">
    <source>
        <dbReference type="PROSITE" id="PS50980"/>
    </source>
</evidence>
<dbReference type="SMART" id="SM00878">
    <property type="entry name" value="Biotin_carb_C"/>
    <property type="match status" value="1"/>
</dbReference>
<evidence type="ECO:0000256" key="5">
    <source>
        <dbReference type="ARBA" id="ARBA00022598"/>
    </source>
</evidence>
<dbReference type="InterPro" id="IPR011053">
    <property type="entry name" value="Single_hybrid_motif"/>
</dbReference>
<evidence type="ECO:0000256" key="3">
    <source>
        <dbReference type="ARBA" id="ARBA00006102"/>
    </source>
</evidence>
<keyword evidence="5" id="KW-0436">Ligase</keyword>
<keyword evidence="8" id="KW-0092">Biotin</keyword>
<dbReference type="InterPro" id="IPR051602">
    <property type="entry name" value="ACC_Biotin_Carboxylase"/>
</dbReference>
<evidence type="ECO:0000313" key="15">
    <source>
        <dbReference type="EMBL" id="KIA62296.1"/>
    </source>
</evidence>
<dbReference type="Gene3D" id="3.90.226.10">
    <property type="entry name" value="2-enoyl-CoA Hydratase, Chain A, domain 1"/>
    <property type="match status" value="2"/>
</dbReference>
<dbReference type="PROSITE" id="PS50979">
    <property type="entry name" value="BC"/>
    <property type="match status" value="1"/>
</dbReference>
<dbReference type="InterPro" id="IPR005481">
    <property type="entry name" value="BC-like_N"/>
</dbReference>
<sequence length="1099" mass="114322">MRLVVVNRGEVAVRVLRTARERGWGTVAVCTAAEAGAMPARLADEVVQLPGTGAGAYLDVAAVVAAAQQAGPGALVHPGYGFLSESAELADACAAAELVFVGPAPDVLRVFGDKVAARAAAERAGVPVPAATSAGSDVAAIAALLATHPDGVMVKAVAGGGGRGMREVRDAALLEETYERCRAEASAGFGDDTVYAEALISAARHIEVQVVADGVHAVPLGDRDCSVQRRHQKLIEIAPAPNLDAALRERLHRDAVRLAESVGCRGVLTVEFLVRDTEAWFLEVNPRLQVEHTVTEEVTGLDLVALQLDLALGATLADLDPAATAPVGGVPSSADVHAANGAQGGVEYGAPDMLPGKGFADRARAARGYAVQARVNAELVTAGGEVLPSTGTVVEFAAPTGSGVRVDTAAHTGMRQGAQFDSLLAKVIARGASYPAALRRCSDALSETVVRGIDTNLALLRAVLESLADGAPVSTSWFEENLAELAGSVSGYASVPHSEPSPVTTVASVELGDDESVVRSPLGGTLVSLVEPGTVVAAGAEVAVLEAMKMQHVLRAEQALRVRRHLVAPGATVDPHAPLLIWTPAEHDGPAAADKVIDLDAIRPDLAEVYERHRVGRDEARPEAVAKRHRLGRRTARENIADLVDDDSFVEYGALAVAAQRLRRTAEDLIANTPADGLIGGVATVNADRFGADRARVVVMSYDYTVLAGTQGMRNHAKTDRLLELARAQGLPVVFYTEGGGGRPGDTDHGGISGLDVTTFRAMGALSGRVPLLGLVSGRCFAGNAALLGMCDVVIATPDANIGMGGPAMIEGGGLGVYAPEDIGPIEVQRRNGVVHIVAADEAEAARLAQRYLGYFQGPVDDWAAPDPRLSRHVVPENRLHAFDIRAAIAAVADVGSVLELRAEWAVGIVTALIRVEGQPYGLIANNCHHLGGAIDAPAADKLSAFLRLCDAHGLPIVSLCDTPGFMVGPDAEKEATVTKFSRLFIDAAGLSVPWGTIILRKGYGLGAQAMAAGSFRAPRFVIAWPTGEIGGMGLEGAVRLGFAKELAAIEDPAARQQAFDNLVTLAYASGRALTAATALELDDVIDPADTRRWIRTLG</sequence>
<dbReference type="InterPro" id="IPR005479">
    <property type="entry name" value="CPAse_ATP-bd"/>
</dbReference>
<dbReference type="SUPFAM" id="SSF51246">
    <property type="entry name" value="Rudiment single hybrid motif"/>
    <property type="match status" value="1"/>
</dbReference>
<dbReference type="InterPro" id="IPR011054">
    <property type="entry name" value="Rudment_hybrid_motif"/>
</dbReference>
<evidence type="ECO:0000259" key="11">
    <source>
        <dbReference type="PROSITE" id="PS50975"/>
    </source>
</evidence>
<dbReference type="RefSeq" id="WP_043675816.1">
    <property type="nucleotide sequence ID" value="NZ_BDCI01000050.1"/>
</dbReference>
<dbReference type="SUPFAM" id="SSF51230">
    <property type="entry name" value="Single hybrid motif"/>
    <property type="match status" value="1"/>
</dbReference>
<gene>
    <name evidence="15" type="ORF">FG87_26465</name>
</gene>
<name>A0ABR4ZAJ2_9NOCA</name>
<keyword evidence="7 10" id="KW-0067">ATP-binding</keyword>
<dbReference type="CDD" id="cd06850">
    <property type="entry name" value="biotinyl_domain"/>
    <property type="match status" value="1"/>
</dbReference>
<dbReference type="Gene3D" id="3.30.1490.20">
    <property type="entry name" value="ATP-grasp fold, A domain"/>
    <property type="match status" value="1"/>
</dbReference>
<dbReference type="Pfam" id="PF02785">
    <property type="entry name" value="Biotin_carb_C"/>
    <property type="match status" value="1"/>
</dbReference>
<dbReference type="InterPro" id="IPR005482">
    <property type="entry name" value="Biotin_COase_C"/>
</dbReference>
<evidence type="ECO:0000256" key="10">
    <source>
        <dbReference type="PROSITE-ProRule" id="PRU00409"/>
    </source>
</evidence>
<organism evidence="15 16">
    <name type="scientific">Nocardia vulneris</name>
    <dbReference type="NCBI Taxonomy" id="1141657"/>
    <lineage>
        <taxon>Bacteria</taxon>
        <taxon>Bacillati</taxon>
        <taxon>Actinomycetota</taxon>
        <taxon>Actinomycetes</taxon>
        <taxon>Mycobacteriales</taxon>
        <taxon>Nocardiaceae</taxon>
        <taxon>Nocardia</taxon>
    </lineage>
</organism>
<feature type="domain" description="Biotin carboxylation" evidence="12">
    <location>
        <begin position="1"/>
        <end position="484"/>
    </location>
</feature>
<dbReference type="PROSITE" id="PS00867">
    <property type="entry name" value="CPSASE_2"/>
    <property type="match status" value="1"/>
</dbReference>
<dbReference type="InterPro" id="IPR034733">
    <property type="entry name" value="AcCoA_carboxyl_beta"/>
</dbReference>
<dbReference type="InterPro" id="IPR013815">
    <property type="entry name" value="ATP_grasp_subdomain_1"/>
</dbReference>
<keyword evidence="16" id="KW-1185">Reference proteome</keyword>
<feature type="domain" description="ATP-grasp" evidence="11">
    <location>
        <begin position="118"/>
        <end position="312"/>
    </location>
</feature>
<dbReference type="Gene3D" id="3.40.50.20">
    <property type="match status" value="1"/>
</dbReference>
<dbReference type="Gene3D" id="3.30.470.20">
    <property type="entry name" value="ATP-grasp fold, B domain"/>
    <property type="match status" value="1"/>
</dbReference>
<protein>
    <recommendedName>
        <fullName evidence="4">acetyl-CoA carboxylase</fullName>
        <ecNumber evidence="4">6.4.1.2</ecNumber>
    </recommendedName>
</protein>
<comment type="pathway">
    <text evidence="2">Lipid metabolism; malonyl-CoA biosynthesis; malonyl-CoA from acetyl-CoA: step 1/1.</text>
</comment>
<feature type="domain" description="CoA carboxyltransferase C-terminal" evidence="14">
    <location>
        <begin position="862"/>
        <end position="1099"/>
    </location>
</feature>
<proteinExistence type="inferred from homology"/>
<keyword evidence="9" id="KW-0511">Multifunctional enzyme</keyword>
<dbReference type="InterPro" id="IPR000089">
    <property type="entry name" value="Biotin_lipoyl"/>
</dbReference>
<evidence type="ECO:0000259" key="14">
    <source>
        <dbReference type="PROSITE" id="PS50989"/>
    </source>
</evidence>
<dbReference type="PROSITE" id="PS50989">
    <property type="entry name" value="COA_CT_CTER"/>
    <property type="match status" value="1"/>
</dbReference>
<dbReference type="EC" id="6.4.1.2" evidence="4"/>
<dbReference type="InterPro" id="IPR011761">
    <property type="entry name" value="ATP-grasp"/>
</dbReference>
<dbReference type="PROSITE" id="PS50975">
    <property type="entry name" value="ATP_GRASP"/>
    <property type="match status" value="1"/>
</dbReference>
<dbReference type="PANTHER" id="PTHR48095:SF5">
    <property type="entry name" value="BLL7292 PROTEIN"/>
    <property type="match status" value="1"/>
</dbReference>
<dbReference type="Pfam" id="PF01039">
    <property type="entry name" value="Carboxyl_trans"/>
    <property type="match status" value="1"/>
</dbReference>
<evidence type="ECO:0000256" key="6">
    <source>
        <dbReference type="ARBA" id="ARBA00022741"/>
    </source>
</evidence>
<evidence type="ECO:0000256" key="4">
    <source>
        <dbReference type="ARBA" id="ARBA00013058"/>
    </source>
</evidence>
<dbReference type="InterPro" id="IPR011763">
    <property type="entry name" value="COA_CT_C"/>
</dbReference>
<comment type="similarity">
    <text evidence="3">Belongs to the AccD/PCCB family.</text>
</comment>
<dbReference type="Pfam" id="PF00364">
    <property type="entry name" value="Biotin_lipoyl"/>
    <property type="match status" value="1"/>
</dbReference>
<evidence type="ECO:0000256" key="2">
    <source>
        <dbReference type="ARBA" id="ARBA00004956"/>
    </source>
</evidence>
<dbReference type="PROSITE" id="PS50980">
    <property type="entry name" value="COA_CT_NTER"/>
    <property type="match status" value="1"/>
</dbReference>
<dbReference type="Proteomes" id="UP000031364">
    <property type="component" value="Unassembled WGS sequence"/>
</dbReference>